<keyword evidence="3" id="KW-1185">Reference proteome</keyword>
<organism evidence="2 3">
    <name type="scientific">Microbacterium marmarense</name>
    <dbReference type="NCBI Taxonomy" id="3122051"/>
    <lineage>
        <taxon>Bacteria</taxon>
        <taxon>Bacillati</taxon>
        <taxon>Actinomycetota</taxon>
        <taxon>Actinomycetes</taxon>
        <taxon>Micrococcales</taxon>
        <taxon>Microbacteriaceae</taxon>
        <taxon>Microbacterium</taxon>
    </lineage>
</organism>
<protein>
    <submittedName>
        <fullName evidence="2">DUF1156 domain-containing protein</fullName>
    </submittedName>
</protein>
<dbReference type="RefSeq" id="WP_337337552.1">
    <property type="nucleotide sequence ID" value="NZ_JBBDGL010000001.1"/>
</dbReference>
<reference evidence="2 3" key="1">
    <citation type="submission" date="2024-02" db="EMBL/GenBank/DDBJ databases">
        <authorList>
            <person name="Saticioglu I.B."/>
        </authorList>
    </citation>
    <scope>NUCLEOTIDE SEQUENCE [LARGE SCALE GENOMIC DNA]</scope>
    <source>
        <strain evidence="2 3">Mu-86</strain>
    </source>
</reference>
<dbReference type="Gene3D" id="3.40.50.150">
    <property type="entry name" value="Vaccinia Virus protein VP39"/>
    <property type="match status" value="1"/>
</dbReference>
<dbReference type="Pfam" id="PF06634">
    <property type="entry name" value="DUF1156"/>
    <property type="match status" value="1"/>
</dbReference>
<gene>
    <name evidence="2" type="ORF">WDU96_05960</name>
</gene>
<dbReference type="SUPFAM" id="SSF53335">
    <property type="entry name" value="S-adenosyl-L-methionine-dependent methyltransferases"/>
    <property type="match status" value="1"/>
</dbReference>
<dbReference type="InterPro" id="IPR009537">
    <property type="entry name" value="DUF1156"/>
</dbReference>
<proteinExistence type="predicted"/>
<sequence>MAKKKLIEVALPLEAINAQSAREKSIRHGHPSTLHLWWARRPLATARAVLFAQLVDDPSERAGEFRTEAVGAGLSDVDAHVAARVDAERQRLFDLITRMVDWDNLGDEDLFDQVRAEIQRSTDGNPPAILDPFAGGGTIPLEAQRLGLEAHASDLNPVAVLINKALIEIPPKFAGSAPVFPGAEGTRNSWPKATGLAEDVRRYGEWMRDEAERRIGHLYPKATLLDGTEANVIAWIWARTVICPNPACGIEMPLVRSWWLGKKKGKEAYVVPSVVNGRVEFSIGHDLKSAPTKDTDGTVGRLGARCVACTNAVPLEYVRSQSRDLGLGAQLMAVVAEGVRSRTYLPPDAAQNRAAASAAPNDVPAGELFDWPGRINVVRYGLTTFASLFTNRQLTALTTFSDLVGEARERVLHDALASGMPEGDRLESGGTDAAAYADAVATYLGIVVSKMTDRNSTLVNWYVSRESTSSTYARQALPMCWDYCEVEPLGENTGSFLNSLTWTAETIEPLGSGPVASVSQADASTRNYSGLVLSTDPPYYDNIGYSDLSDYFYVWLRRSLRESMSTTFSTMLVPKAEELVANPYRHGGRNGAREFFETGFEHVFERARGAASVDYPITVYYAFKQAETDVGGTASTGWETILGSMVRAGWTVTATWPVRSELGNRMIASGTNALASSIVLALRPRPEDAPVTDRRGFLAELKSSLPEALRNLQQGSIAPVDMAQAAIGPGMATFSKYARVVEPSGEPMSVRDALRAINGVLDEVLSQQEGDFDDDTRWCVAWFESHGFDVSQYGAAETLASAKNASVAGLARSGAISSGGGKVKLFAPDELPAAYDPRADDRISLWEVVLHLARALSESGLDAAGRILTGAEERGIDMTAAHELAYLLYAIAEKRGLTQAGILFNTLGSSWPEVRAAAASAADRPLATPAATLDFDDLEA</sequence>
<evidence type="ECO:0000313" key="2">
    <source>
        <dbReference type="EMBL" id="MEJ1155143.1"/>
    </source>
</evidence>
<name>A0ABU8LSA5_9MICO</name>
<dbReference type="Proteomes" id="UP001368654">
    <property type="component" value="Unassembled WGS sequence"/>
</dbReference>
<evidence type="ECO:0000313" key="3">
    <source>
        <dbReference type="Proteomes" id="UP001368654"/>
    </source>
</evidence>
<accession>A0ABU8LSA5</accession>
<dbReference type="EMBL" id="JBBDGL010000001">
    <property type="protein sequence ID" value="MEJ1155143.1"/>
    <property type="molecule type" value="Genomic_DNA"/>
</dbReference>
<dbReference type="InterPro" id="IPR029063">
    <property type="entry name" value="SAM-dependent_MTases_sf"/>
</dbReference>
<feature type="domain" description="DUF1156" evidence="1">
    <location>
        <begin position="10"/>
        <end position="61"/>
    </location>
</feature>
<comment type="caution">
    <text evidence="2">The sequence shown here is derived from an EMBL/GenBank/DDBJ whole genome shotgun (WGS) entry which is preliminary data.</text>
</comment>
<evidence type="ECO:0000259" key="1">
    <source>
        <dbReference type="Pfam" id="PF06634"/>
    </source>
</evidence>